<dbReference type="Proteomes" id="UP000007635">
    <property type="component" value="Chromosome XVIII"/>
</dbReference>
<evidence type="ECO:0000256" key="1">
    <source>
        <dbReference type="SAM" id="MobiDB-lite"/>
    </source>
</evidence>
<proteinExistence type="predicted"/>
<feature type="compositionally biased region" description="Polar residues" evidence="1">
    <location>
        <begin position="100"/>
        <end position="111"/>
    </location>
</feature>
<sequence length="901" mass="99997">MVQTEQGCAVKRPTRSGPRLENSTLADQLAAHHPHFIQLFPISARPCNHLHDELKPLKSFANFQQKPQMASMDGKREVCSPFIPRRNALRKTSAEIVSEARQSLRVQSTRRPFTPRDGHRQLFGKSYVRADRDSRPPSAFSLHAQNFDAPDSRPGSGTRLSPLDHKPKFPVLCDAEDPFKSFPKTPSAPLEVKKGPPGMRARLLRTGSLTALTPTEGHKQSDNKYGCKEQSYPSPGQKQLPAKRPPGTDKTEGRGGPHKPGPRRTASESRITQPGVDSGDGLTECTAGRKAEQGNRDITMSPEEDAESSVWNNMIAPRLQQLESVAAGGSEGSVDRLCDLCDGLRGTLAEADMLGRRCKRRSGILRTLFRLIDLDSAQLNLHIAELCLALCVSGNNLLNICKLIFQISRRESNDILFQNSSVIDSFLGILSNEDVSTSGEALLYCVGTLKFLSGNCAILRLLLEKNCVGAAQKLIQRLCTAADTDFTIAGHILVQLTATLRNLADHPDSRPLFISFSILSELCVVLSNHREDPDICTNVSRIYSKLSSYSECRLALAQTPNCYQLFLELLNKHHQKQDLVVRLLFTLGNLAAESDEARWRLFQCEGCVDSLLQLYDTYQRRDDSPHTQPRKGPPRAPPGTVQQDEDVLVKLVRVLANMCIHPAVGPALASNATCIRLLMETLELRCVQESEELLVNVAATINNLSFYREDSSVLRRSQLPMAKLMLKLVLSSSMDAMLEATRVYGNVSQSKNVRDFIMQNKVHQFVVTLLDSKSTEMCIAACGVLTNLAQDPPNRASLSGEGAIAKLVDCLRDFGPGDWQLVSQVCQALWNMIGCGPEKLLDTRERESLLKILTTYLDEEAALKWIEDDDVRDFHRACWEFEFLPVAQKLMKTLQPPDQTA</sequence>
<feature type="compositionally biased region" description="Basic and acidic residues" evidence="1">
    <location>
        <begin position="216"/>
        <end position="227"/>
    </location>
</feature>
<dbReference type="InterPro" id="IPR011989">
    <property type="entry name" value="ARM-like"/>
</dbReference>
<keyword evidence="3" id="KW-1185">Reference proteome</keyword>
<reference evidence="2" key="3">
    <citation type="submission" date="2025-09" db="UniProtKB">
        <authorList>
            <consortium name="Ensembl"/>
        </authorList>
    </citation>
    <scope>IDENTIFICATION</scope>
</reference>
<reference evidence="2" key="2">
    <citation type="submission" date="2025-08" db="UniProtKB">
        <authorList>
            <consortium name="Ensembl"/>
        </authorList>
    </citation>
    <scope>IDENTIFICATION</scope>
</reference>
<feature type="region of interest" description="Disordered" evidence="1">
    <location>
        <begin position="1"/>
        <end position="20"/>
    </location>
</feature>
<dbReference type="InterPro" id="IPR000225">
    <property type="entry name" value="Armadillo"/>
</dbReference>
<accession>A0AAQ4NXF1</accession>
<organism evidence="2 3">
    <name type="scientific">Gasterosteus aculeatus aculeatus</name>
    <name type="common">three-spined stickleback</name>
    <dbReference type="NCBI Taxonomy" id="481459"/>
    <lineage>
        <taxon>Eukaryota</taxon>
        <taxon>Metazoa</taxon>
        <taxon>Chordata</taxon>
        <taxon>Craniata</taxon>
        <taxon>Vertebrata</taxon>
        <taxon>Euteleostomi</taxon>
        <taxon>Actinopterygii</taxon>
        <taxon>Neopterygii</taxon>
        <taxon>Teleostei</taxon>
        <taxon>Neoteleostei</taxon>
        <taxon>Acanthomorphata</taxon>
        <taxon>Eupercaria</taxon>
        <taxon>Perciformes</taxon>
        <taxon>Cottioidei</taxon>
        <taxon>Gasterosteales</taxon>
        <taxon>Gasterosteidae</taxon>
        <taxon>Gasterosteus</taxon>
    </lineage>
</organism>
<feature type="compositionally biased region" description="Basic and acidic residues" evidence="1">
    <location>
        <begin position="246"/>
        <end position="255"/>
    </location>
</feature>
<dbReference type="GO" id="GO:0007288">
    <property type="term" value="P:sperm axoneme assembly"/>
    <property type="evidence" value="ECO:0007669"/>
    <property type="project" value="TreeGrafter"/>
</dbReference>
<feature type="region of interest" description="Disordered" evidence="1">
    <location>
        <begin position="100"/>
        <end position="165"/>
    </location>
</feature>
<feature type="region of interest" description="Disordered" evidence="1">
    <location>
        <begin position="621"/>
        <end position="641"/>
    </location>
</feature>
<dbReference type="PANTHER" id="PTHR21356">
    <property type="entry name" value="ARMADILLO REPEAT CONTAINING 2"/>
    <property type="match status" value="1"/>
</dbReference>
<reference evidence="2 3" key="1">
    <citation type="journal article" date="2021" name="G3 (Bethesda)">
        <title>Improved contiguity of the threespine stickleback genome using long-read sequencing.</title>
        <authorList>
            <person name="Nath S."/>
            <person name="Shaw D.E."/>
            <person name="White M.A."/>
        </authorList>
    </citation>
    <scope>NUCLEOTIDE SEQUENCE [LARGE SCALE GENOMIC DNA]</scope>
    <source>
        <strain evidence="2 3">Lake Benthic</strain>
    </source>
</reference>
<dbReference type="InterPro" id="IPR038905">
    <property type="entry name" value="ARMC2"/>
</dbReference>
<dbReference type="PANTHER" id="PTHR21356:SF1">
    <property type="entry name" value="ARMADILLO REPEAT-CONTAINING PROTEIN 2"/>
    <property type="match status" value="1"/>
</dbReference>
<evidence type="ECO:0000313" key="2">
    <source>
        <dbReference type="Ensembl" id="ENSGACP00000031379.1"/>
    </source>
</evidence>
<dbReference type="GeneID" id="120808445"/>
<dbReference type="RefSeq" id="XP_040017315.1">
    <property type="nucleotide sequence ID" value="XM_040161381.1"/>
</dbReference>
<dbReference type="Ensembl" id="ENSGACT00000030522.1">
    <property type="protein sequence ID" value="ENSGACP00000031379.1"/>
    <property type="gene ID" value="ENSGACG00000008903.2"/>
</dbReference>
<dbReference type="InterPro" id="IPR016024">
    <property type="entry name" value="ARM-type_fold"/>
</dbReference>
<evidence type="ECO:0000313" key="3">
    <source>
        <dbReference type="Proteomes" id="UP000007635"/>
    </source>
</evidence>
<protein>
    <submittedName>
        <fullName evidence="2">Armadillo repeat containing 2</fullName>
    </submittedName>
</protein>
<feature type="region of interest" description="Disordered" evidence="1">
    <location>
        <begin position="180"/>
        <end position="307"/>
    </location>
</feature>
<dbReference type="SMART" id="SM00185">
    <property type="entry name" value="ARM"/>
    <property type="match status" value="4"/>
</dbReference>
<dbReference type="GeneTree" id="ENSGT00390000000663"/>
<dbReference type="Gene3D" id="1.25.10.10">
    <property type="entry name" value="Leucine-rich Repeat Variant"/>
    <property type="match status" value="2"/>
</dbReference>
<name>A0AAQ4NXF1_GASAC</name>
<dbReference type="SUPFAM" id="SSF48371">
    <property type="entry name" value="ARM repeat"/>
    <property type="match status" value="1"/>
</dbReference>
<dbReference type="AlphaFoldDB" id="A0AAQ4NXF1"/>